<dbReference type="SUPFAM" id="SSF53448">
    <property type="entry name" value="Nucleotide-diphospho-sugar transferases"/>
    <property type="match status" value="1"/>
</dbReference>
<comment type="caution">
    <text evidence="2">The sequence shown here is derived from an EMBL/GenBank/DDBJ whole genome shotgun (WGS) entry which is preliminary data.</text>
</comment>
<accession>X0Z501</accession>
<evidence type="ECO:0000313" key="2">
    <source>
        <dbReference type="EMBL" id="GAG64164.1"/>
    </source>
</evidence>
<gene>
    <name evidence="2" type="ORF">S01H4_14764</name>
</gene>
<dbReference type="Pfam" id="PF00535">
    <property type="entry name" value="Glycos_transf_2"/>
    <property type="match status" value="1"/>
</dbReference>
<name>X0Z501_9ZZZZ</name>
<organism evidence="2">
    <name type="scientific">marine sediment metagenome</name>
    <dbReference type="NCBI Taxonomy" id="412755"/>
    <lineage>
        <taxon>unclassified sequences</taxon>
        <taxon>metagenomes</taxon>
        <taxon>ecological metagenomes</taxon>
    </lineage>
</organism>
<dbReference type="InterPro" id="IPR050834">
    <property type="entry name" value="Glycosyltransf_2"/>
</dbReference>
<reference evidence="2" key="1">
    <citation type="journal article" date="2014" name="Front. Microbiol.">
        <title>High frequency of phylogenetically diverse reductive dehalogenase-homologous genes in deep subseafloor sedimentary metagenomes.</title>
        <authorList>
            <person name="Kawai M."/>
            <person name="Futagami T."/>
            <person name="Toyoda A."/>
            <person name="Takaki Y."/>
            <person name="Nishi S."/>
            <person name="Hori S."/>
            <person name="Arai W."/>
            <person name="Tsubouchi T."/>
            <person name="Morono Y."/>
            <person name="Uchiyama I."/>
            <person name="Ito T."/>
            <person name="Fujiyama A."/>
            <person name="Inagaki F."/>
            <person name="Takami H."/>
        </authorList>
    </citation>
    <scope>NUCLEOTIDE SEQUENCE</scope>
    <source>
        <strain evidence="2">Expedition CK06-06</strain>
    </source>
</reference>
<dbReference type="InterPro" id="IPR029044">
    <property type="entry name" value="Nucleotide-diphossugar_trans"/>
</dbReference>
<sequence>MSLNLKNVNKLVSINILTYNAQDLIEPCLNSVLKQTYENFEVLVIDNASDDETLKRAKNFPVKIIENKKNLGFAAGHNIGIKKTENILKIGGLSG</sequence>
<protein>
    <recommendedName>
        <fullName evidence="1">Glycosyltransferase 2-like domain-containing protein</fullName>
    </recommendedName>
</protein>
<dbReference type="InterPro" id="IPR001173">
    <property type="entry name" value="Glyco_trans_2-like"/>
</dbReference>
<feature type="domain" description="Glycosyltransferase 2-like" evidence="1">
    <location>
        <begin position="13"/>
        <end position="84"/>
    </location>
</feature>
<proteinExistence type="predicted"/>
<dbReference type="Gene3D" id="3.90.550.10">
    <property type="entry name" value="Spore Coat Polysaccharide Biosynthesis Protein SpsA, Chain A"/>
    <property type="match status" value="1"/>
</dbReference>
<dbReference type="EMBL" id="BART01006470">
    <property type="protein sequence ID" value="GAG64164.1"/>
    <property type="molecule type" value="Genomic_DNA"/>
</dbReference>
<dbReference type="PANTHER" id="PTHR43685:SF2">
    <property type="entry name" value="GLYCOSYLTRANSFERASE 2-LIKE DOMAIN-CONTAINING PROTEIN"/>
    <property type="match status" value="1"/>
</dbReference>
<dbReference type="PANTHER" id="PTHR43685">
    <property type="entry name" value="GLYCOSYLTRANSFERASE"/>
    <property type="match status" value="1"/>
</dbReference>
<dbReference type="AlphaFoldDB" id="X0Z501"/>
<evidence type="ECO:0000259" key="1">
    <source>
        <dbReference type="Pfam" id="PF00535"/>
    </source>
</evidence>